<evidence type="ECO:0000256" key="1">
    <source>
        <dbReference type="ARBA" id="ARBA00022490"/>
    </source>
</evidence>
<dbReference type="InterPro" id="IPR050082">
    <property type="entry name" value="RNA_methyltr_RlmE"/>
</dbReference>
<keyword evidence="3 8" id="KW-0489">Methyltransferase</keyword>
<dbReference type="InterPro" id="IPR029063">
    <property type="entry name" value="SAM-dependent_MTases_sf"/>
</dbReference>
<evidence type="ECO:0000256" key="5">
    <source>
        <dbReference type="ARBA" id="ARBA00022691"/>
    </source>
</evidence>
<feature type="compositionally biased region" description="Basic residues" evidence="9">
    <location>
        <begin position="257"/>
        <end position="267"/>
    </location>
</feature>
<gene>
    <name evidence="11" type="ORF">QBZ16_003388</name>
</gene>
<feature type="binding site" evidence="8">
    <location>
        <position position="55"/>
    </location>
    <ligand>
        <name>S-adenosyl-L-methionine</name>
        <dbReference type="ChEBI" id="CHEBI:59789"/>
    </ligand>
</feature>
<protein>
    <recommendedName>
        <fullName evidence="8">Putative tRNA (cytidine(32)/guanosine(34)-2'-O)-methyltransferase</fullName>
        <ecNumber evidence="8">2.1.1.205</ecNumber>
    </recommendedName>
    <alternativeName>
        <fullName evidence="8">2'-O-ribose RNA methyltransferase TRM7 homolog</fullName>
    </alternativeName>
</protein>
<accession>A0AAD9IHU5</accession>
<dbReference type="EC" id="2.1.1.205" evidence="8"/>
<dbReference type="HAMAP" id="MF_01547">
    <property type="entry name" value="RNA_methyltr_E"/>
    <property type="match status" value="1"/>
</dbReference>
<dbReference type="GO" id="GO:0002128">
    <property type="term" value="P:tRNA nucleoside ribose methylation"/>
    <property type="evidence" value="ECO:0007669"/>
    <property type="project" value="UniProtKB-UniRule"/>
</dbReference>
<dbReference type="InterPro" id="IPR002877">
    <property type="entry name" value="RNA_MeTrfase_FtsJ_dom"/>
</dbReference>
<feature type="domain" description="Ribosomal RNA methyltransferase FtsJ" evidence="10">
    <location>
        <begin position="21"/>
        <end position="186"/>
    </location>
</feature>
<feature type="region of interest" description="Disordered" evidence="9">
    <location>
        <begin position="241"/>
        <end position="267"/>
    </location>
</feature>
<keyword evidence="6 8" id="KW-0819">tRNA processing</keyword>
<evidence type="ECO:0000313" key="12">
    <source>
        <dbReference type="Proteomes" id="UP001255856"/>
    </source>
</evidence>
<evidence type="ECO:0000313" key="11">
    <source>
        <dbReference type="EMBL" id="KAK2078548.1"/>
    </source>
</evidence>
<evidence type="ECO:0000256" key="9">
    <source>
        <dbReference type="SAM" id="MobiDB-lite"/>
    </source>
</evidence>
<dbReference type="InterPro" id="IPR015507">
    <property type="entry name" value="rRNA-MeTfrase_E"/>
</dbReference>
<keyword evidence="2" id="KW-0698">rRNA processing</keyword>
<dbReference type="FunFam" id="3.40.50.150:FF:000220">
    <property type="entry name" value="CAMK protein kinase"/>
    <property type="match status" value="1"/>
</dbReference>
<dbReference type="GO" id="GO:0106340">
    <property type="term" value="F:tRNA (guanosine(34)-2'-O)-methyltransferase activity"/>
    <property type="evidence" value="ECO:0007669"/>
    <property type="project" value="UniProtKB-ARBA"/>
</dbReference>
<organism evidence="11 12">
    <name type="scientific">Prototheca wickerhamii</name>
    <dbReference type="NCBI Taxonomy" id="3111"/>
    <lineage>
        <taxon>Eukaryota</taxon>
        <taxon>Viridiplantae</taxon>
        <taxon>Chlorophyta</taxon>
        <taxon>core chlorophytes</taxon>
        <taxon>Trebouxiophyceae</taxon>
        <taxon>Chlorellales</taxon>
        <taxon>Chlorellaceae</taxon>
        <taxon>Prototheca</taxon>
    </lineage>
</organism>
<evidence type="ECO:0000256" key="6">
    <source>
        <dbReference type="ARBA" id="ARBA00022694"/>
    </source>
</evidence>
<dbReference type="GO" id="GO:0002181">
    <property type="term" value="P:cytoplasmic translation"/>
    <property type="evidence" value="ECO:0007669"/>
    <property type="project" value="UniProtKB-UniRule"/>
</dbReference>
<feature type="active site" description="Proton acceptor" evidence="8">
    <location>
        <position position="143"/>
    </location>
</feature>
<dbReference type="Pfam" id="PF01728">
    <property type="entry name" value="FtsJ"/>
    <property type="match status" value="1"/>
</dbReference>
<name>A0AAD9IHU5_PROWI</name>
<feature type="binding site" evidence="8">
    <location>
        <position position="78"/>
    </location>
    <ligand>
        <name>S-adenosyl-L-methionine</name>
        <dbReference type="ChEBI" id="CHEBI:59789"/>
    </ligand>
</feature>
<proteinExistence type="inferred from homology"/>
<dbReference type="Gene3D" id="3.40.50.150">
    <property type="entry name" value="Vaccinia Virus protein VP39"/>
    <property type="match status" value="1"/>
</dbReference>
<dbReference type="PANTHER" id="PTHR10920">
    <property type="entry name" value="RIBOSOMAL RNA METHYLTRANSFERASE"/>
    <property type="match status" value="1"/>
</dbReference>
<evidence type="ECO:0000256" key="7">
    <source>
        <dbReference type="ARBA" id="ARBA00048902"/>
    </source>
</evidence>
<dbReference type="PANTHER" id="PTHR10920:SF12">
    <property type="entry name" value="TRNA (CYTIDINE(32)_GUANOSINE(34)-2'-O)-METHYLTRANSFERASE-RELATED"/>
    <property type="match status" value="1"/>
</dbReference>
<dbReference type="EMBL" id="JASFZW010000004">
    <property type="protein sequence ID" value="KAK2078548.1"/>
    <property type="molecule type" value="Genomic_DNA"/>
</dbReference>
<evidence type="ECO:0000259" key="10">
    <source>
        <dbReference type="Pfam" id="PF01728"/>
    </source>
</evidence>
<evidence type="ECO:0000256" key="4">
    <source>
        <dbReference type="ARBA" id="ARBA00022679"/>
    </source>
</evidence>
<keyword evidence="12" id="KW-1185">Reference proteome</keyword>
<dbReference type="InterPro" id="IPR028590">
    <property type="entry name" value="RNA_methyltr_E_TRM7"/>
</dbReference>
<feature type="binding site" evidence="8">
    <location>
        <position position="53"/>
    </location>
    <ligand>
        <name>S-adenosyl-L-methionine</name>
        <dbReference type="ChEBI" id="CHEBI:59789"/>
    </ligand>
</feature>
<reference evidence="11" key="1">
    <citation type="submission" date="2021-01" db="EMBL/GenBank/DDBJ databases">
        <authorList>
            <person name="Eckstrom K.M.E."/>
        </authorList>
    </citation>
    <scope>NUCLEOTIDE SEQUENCE</scope>
    <source>
        <strain evidence="11">UVCC 0001</strain>
    </source>
</reference>
<comment type="catalytic activity">
    <reaction evidence="7 8">
        <text>cytidine(32)/guanosine(34) in tRNA + 2 S-adenosyl-L-methionine = 2'-O-methylcytidine(32)/2'-O-methylguanosine(34) in tRNA + 2 S-adenosyl-L-homocysteine + 2 H(+)</text>
        <dbReference type="Rhea" id="RHEA:42396"/>
        <dbReference type="Rhea" id="RHEA-COMP:10246"/>
        <dbReference type="Rhea" id="RHEA-COMP:10247"/>
        <dbReference type="ChEBI" id="CHEBI:15378"/>
        <dbReference type="ChEBI" id="CHEBI:57856"/>
        <dbReference type="ChEBI" id="CHEBI:59789"/>
        <dbReference type="ChEBI" id="CHEBI:74269"/>
        <dbReference type="ChEBI" id="CHEBI:74445"/>
        <dbReference type="ChEBI" id="CHEBI:74495"/>
        <dbReference type="ChEBI" id="CHEBI:82748"/>
        <dbReference type="EC" id="2.1.1.205"/>
    </reaction>
</comment>
<comment type="function">
    <text evidence="8">Methylates the 2'-O-ribose of nucleotides at positions 32 and 34 of the tRNA anticodon loop of substrate tRNAs.</text>
</comment>
<evidence type="ECO:0000256" key="8">
    <source>
        <dbReference type="HAMAP-Rule" id="MF_03162"/>
    </source>
</evidence>
<evidence type="ECO:0000256" key="3">
    <source>
        <dbReference type="ARBA" id="ARBA00022603"/>
    </source>
</evidence>
<keyword evidence="1 8" id="KW-0963">Cytoplasm</keyword>
<comment type="caution">
    <text evidence="11">The sequence shown here is derived from an EMBL/GenBank/DDBJ whole genome shotgun (WGS) entry which is preliminary data.</text>
</comment>
<comment type="similarity">
    <text evidence="8">Belongs to the class I-like SAM-binding methyltransferase superfamily. RNA methyltransferase RlmE family. TRM7 subfamily.</text>
</comment>
<keyword evidence="4 8" id="KW-0808">Transferase</keyword>
<evidence type="ECO:0000256" key="2">
    <source>
        <dbReference type="ARBA" id="ARBA00022552"/>
    </source>
</evidence>
<keyword evidence="5 8" id="KW-0949">S-adenosyl-L-methionine</keyword>
<comment type="subcellular location">
    <subcellularLocation>
        <location evidence="8">Cytoplasm</location>
    </subcellularLocation>
</comment>
<dbReference type="SUPFAM" id="SSF53335">
    <property type="entry name" value="S-adenosyl-L-methionine-dependent methyltransferases"/>
    <property type="match status" value="1"/>
</dbReference>
<dbReference type="HAMAP" id="MF_03162">
    <property type="entry name" value="RNA_methyltr_E_TRM7"/>
    <property type="match status" value="1"/>
</dbReference>
<dbReference type="GO" id="GO:0005737">
    <property type="term" value="C:cytoplasm"/>
    <property type="evidence" value="ECO:0007669"/>
    <property type="project" value="UniProtKB-SubCell"/>
</dbReference>
<sequence>MGKASKDKRDIYYRKAKEEGWRARSAYKLLQLDDVYHFLDGVERVVDLCAAPGSWSQIVAIDLQPMAPIAGVTQLQGDITSAATAARVCEHFEGLGADLVVCDGAPDVTGLHDLDEYVQGQLLLAAVSIAAAILRPGAAFVAKIFRGRDAALLCAQLRCLFGRVEVGKPRSSRNSSIEAFVVCQGFAPPADLRPDALQRLLGDAGDAFAAAGDSVHLRQVIPFVACGDLSGWDADRSYDLPEAETGGYVPRPPCRNPPRRPTRPPSS</sequence>
<dbReference type="Proteomes" id="UP001255856">
    <property type="component" value="Unassembled WGS sequence"/>
</dbReference>
<dbReference type="AlphaFoldDB" id="A0AAD9IHU5"/>
<feature type="binding site" evidence="8">
    <location>
        <position position="62"/>
    </location>
    <ligand>
        <name>S-adenosyl-L-methionine</name>
        <dbReference type="ChEBI" id="CHEBI:59789"/>
    </ligand>
</feature>
<dbReference type="GO" id="GO:0006364">
    <property type="term" value="P:rRNA processing"/>
    <property type="evidence" value="ECO:0007669"/>
    <property type="project" value="UniProtKB-KW"/>
</dbReference>
<feature type="binding site" evidence="8">
    <location>
        <position position="103"/>
    </location>
    <ligand>
        <name>S-adenosyl-L-methionine</name>
        <dbReference type="ChEBI" id="CHEBI:59789"/>
    </ligand>
</feature>